<gene>
    <name evidence="6" type="primary">argH</name>
    <name evidence="9" type="ORF">SAMN02745245_01618</name>
</gene>
<keyword evidence="10" id="KW-1185">Reference proteome</keyword>
<comment type="pathway">
    <text evidence="1 6">Amino-acid biosynthesis; L-arginine biosynthesis; L-arginine from L-ornithine and carbamoyl phosphate: step 3/3.</text>
</comment>
<feature type="domain" description="Fumarate lyase N-terminal" evidence="7">
    <location>
        <begin position="7"/>
        <end position="300"/>
    </location>
</feature>
<sequence>MKMWSSRFKKELDNVANDFNSSIDVDYKMYKEDIKGSIAHATMLKNVGVITEDDFNKINEGLNSILSDIDSEKLEFNLNAEDIHMFIEEELTNRVGDPGKKLHTARSRNDQVAMDVKMYLKNKINILIEDLNKLIETLISVSEENLDTIMPGYTHMQVAQPVTFAHHVMAYVQMLSRDISRLIDCYNRMNENPLGSGALATTTYPIDRFETTKLLNFKKPTRNSMDSVSDRDFVAELNFDISMVMLHLSRFSEEITIWASQEFKFIELDDSYSTGSSIMPQKKNPDMAELIRGKSSRVFGNLMATLNLIKGLPLSYNKDLQEDKENIFDSIDTLEICLLVFNGMVKTLKVNSDNMREKAKKGFINATDLADYLVKKGLPFRDAYSVTGQLVSYCIDLSKALDDLSIEEFKKFSDKFEDDVYNFIDLDYILSQRKVYGGPSPEAVKIQIEDTKKYINSLNNTHKSN</sequence>
<keyword evidence="4 6" id="KW-0028">Amino-acid biosynthesis</keyword>
<proteinExistence type="inferred from homology"/>
<organism evidence="9 10">
    <name type="scientific">Anaerosphaera aminiphila DSM 21120</name>
    <dbReference type="NCBI Taxonomy" id="1120995"/>
    <lineage>
        <taxon>Bacteria</taxon>
        <taxon>Bacillati</taxon>
        <taxon>Bacillota</taxon>
        <taxon>Tissierellia</taxon>
        <taxon>Tissierellales</taxon>
        <taxon>Peptoniphilaceae</taxon>
        <taxon>Anaerosphaera</taxon>
    </lineage>
</organism>
<dbReference type="PRINTS" id="PR00149">
    <property type="entry name" value="FUMRATELYASE"/>
</dbReference>
<dbReference type="FunFam" id="1.20.200.10:FF:000015">
    <property type="entry name" value="argininosuccinate lyase isoform X2"/>
    <property type="match status" value="1"/>
</dbReference>
<accession>A0A1M5U0K0</accession>
<evidence type="ECO:0000259" key="7">
    <source>
        <dbReference type="Pfam" id="PF00206"/>
    </source>
</evidence>
<dbReference type="HAMAP" id="MF_00006">
    <property type="entry name" value="Arg_succ_lyase"/>
    <property type="match status" value="1"/>
</dbReference>
<dbReference type="Gene3D" id="1.20.200.10">
    <property type="entry name" value="Fumarase/aspartase (Central domain)"/>
    <property type="match status" value="1"/>
</dbReference>
<evidence type="ECO:0000256" key="6">
    <source>
        <dbReference type="HAMAP-Rule" id="MF_00006"/>
    </source>
</evidence>
<evidence type="ECO:0000256" key="5">
    <source>
        <dbReference type="ARBA" id="ARBA00023239"/>
    </source>
</evidence>
<protein>
    <recommendedName>
        <fullName evidence="2 6">Argininosuccinate lyase</fullName>
        <shortName evidence="6">ASAL</shortName>
        <ecNumber evidence="2 6">4.3.2.1</ecNumber>
    </recommendedName>
    <alternativeName>
        <fullName evidence="6">Arginosuccinase</fullName>
    </alternativeName>
</protein>
<dbReference type="STRING" id="1120995.SAMN02745245_01618"/>
<dbReference type="PANTHER" id="PTHR43814:SF1">
    <property type="entry name" value="ARGININOSUCCINATE LYASE"/>
    <property type="match status" value="1"/>
</dbReference>
<name>A0A1M5U0K0_9FIRM</name>
<dbReference type="GO" id="GO:0005829">
    <property type="term" value="C:cytosol"/>
    <property type="evidence" value="ECO:0007669"/>
    <property type="project" value="TreeGrafter"/>
</dbReference>
<evidence type="ECO:0000256" key="3">
    <source>
        <dbReference type="ARBA" id="ARBA00022571"/>
    </source>
</evidence>
<dbReference type="GO" id="GO:0004056">
    <property type="term" value="F:argininosuccinate lyase activity"/>
    <property type="evidence" value="ECO:0007669"/>
    <property type="project" value="UniProtKB-UniRule"/>
</dbReference>
<comment type="similarity">
    <text evidence="6">Belongs to the lyase 1 family. Argininosuccinate lyase subfamily.</text>
</comment>
<dbReference type="Pfam" id="PF00206">
    <property type="entry name" value="Lyase_1"/>
    <property type="match status" value="1"/>
</dbReference>
<evidence type="ECO:0000313" key="9">
    <source>
        <dbReference type="EMBL" id="SHH56488.1"/>
    </source>
</evidence>
<evidence type="ECO:0000313" key="10">
    <source>
        <dbReference type="Proteomes" id="UP000184032"/>
    </source>
</evidence>
<dbReference type="PRINTS" id="PR00145">
    <property type="entry name" value="ARGSUCLYASE"/>
</dbReference>
<dbReference type="InterPro" id="IPR024083">
    <property type="entry name" value="Fumarase/histidase_N"/>
</dbReference>
<dbReference type="UniPathway" id="UPA00068">
    <property type="reaction ID" value="UER00114"/>
</dbReference>
<dbReference type="RefSeq" id="WP_073185234.1">
    <property type="nucleotide sequence ID" value="NZ_FQXI01000013.1"/>
</dbReference>
<dbReference type="InterPro" id="IPR008948">
    <property type="entry name" value="L-Aspartase-like"/>
</dbReference>
<keyword evidence="3 6" id="KW-0055">Arginine biosynthesis</keyword>
<keyword evidence="6" id="KW-0963">Cytoplasm</keyword>
<dbReference type="Gene3D" id="1.10.40.30">
    <property type="entry name" value="Fumarase/aspartase (C-terminal domain)"/>
    <property type="match status" value="1"/>
</dbReference>
<dbReference type="FunFam" id="1.10.275.10:FF:000002">
    <property type="entry name" value="Argininosuccinate lyase"/>
    <property type="match status" value="1"/>
</dbReference>
<dbReference type="InterPro" id="IPR029419">
    <property type="entry name" value="Arg_succ_lyase_C"/>
</dbReference>
<dbReference type="InterPro" id="IPR022761">
    <property type="entry name" value="Fumarate_lyase_N"/>
</dbReference>
<evidence type="ECO:0000256" key="4">
    <source>
        <dbReference type="ARBA" id="ARBA00022605"/>
    </source>
</evidence>
<dbReference type="AlphaFoldDB" id="A0A1M5U0K0"/>
<dbReference type="EC" id="4.3.2.1" evidence="2 6"/>
<dbReference type="InterPro" id="IPR000362">
    <property type="entry name" value="Fumarate_lyase_fam"/>
</dbReference>
<evidence type="ECO:0000256" key="1">
    <source>
        <dbReference type="ARBA" id="ARBA00004941"/>
    </source>
</evidence>
<feature type="domain" description="Argininosuccinate lyase C-terminal" evidence="8">
    <location>
        <begin position="363"/>
        <end position="429"/>
    </location>
</feature>
<evidence type="ECO:0000259" key="8">
    <source>
        <dbReference type="Pfam" id="PF14698"/>
    </source>
</evidence>
<dbReference type="GO" id="GO:0042450">
    <property type="term" value="P:L-arginine biosynthetic process via ornithine"/>
    <property type="evidence" value="ECO:0007669"/>
    <property type="project" value="UniProtKB-UniRule"/>
</dbReference>
<dbReference type="FunFam" id="1.10.40.30:FF:000001">
    <property type="entry name" value="Argininosuccinate lyase"/>
    <property type="match status" value="1"/>
</dbReference>
<keyword evidence="5 6" id="KW-0456">Lyase</keyword>
<evidence type="ECO:0000256" key="2">
    <source>
        <dbReference type="ARBA" id="ARBA00012338"/>
    </source>
</evidence>
<dbReference type="CDD" id="cd01359">
    <property type="entry name" value="Argininosuccinate_lyase"/>
    <property type="match status" value="1"/>
</dbReference>
<dbReference type="EMBL" id="FQXI01000013">
    <property type="protein sequence ID" value="SHH56488.1"/>
    <property type="molecule type" value="Genomic_DNA"/>
</dbReference>
<dbReference type="InterPro" id="IPR009049">
    <property type="entry name" value="Argininosuccinate_lyase"/>
</dbReference>
<dbReference type="InterPro" id="IPR020557">
    <property type="entry name" value="Fumarate_lyase_CS"/>
</dbReference>
<dbReference type="SUPFAM" id="SSF48557">
    <property type="entry name" value="L-aspartase-like"/>
    <property type="match status" value="1"/>
</dbReference>
<dbReference type="Pfam" id="PF14698">
    <property type="entry name" value="ASL_C2"/>
    <property type="match status" value="1"/>
</dbReference>
<dbReference type="PROSITE" id="PS00163">
    <property type="entry name" value="FUMARATE_LYASES"/>
    <property type="match status" value="1"/>
</dbReference>
<dbReference type="Gene3D" id="1.10.275.10">
    <property type="entry name" value="Fumarase/aspartase (N-terminal domain)"/>
    <property type="match status" value="1"/>
</dbReference>
<comment type="subcellular location">
    <subcellularLocation>
        <location evidence="6">Cytoplasm</location>
    </subcellularLocation>
</comment>
<comment type="catalytic activity">
    <reaction evidence="6">
        <text>2-(N(omega)-L-arginino)succinate = fumarate + L-arginine</text>
        <dbReference type="Rhea" id="RHEA:24020"/>
        <dbReference type="ChEBI" id="CHEBI:29806"/>
        <dbReference type="ChEBI" id="CHEBI:32682"/>
        <dbReference type="ChEBI" id="CHEBI:57472"/>
        <dbReference type="EC" id="4.3.2.1"/>
    </reaction>
</comment>
<reference evidence="9 10" key="1">
    <citation type="submission" date="2016-11" db="EMBL/GenBank/DDBJ databases">
        <authorList>
            <person name="Jaros S."/>
            <person name="Januszkiewicz K."/>
            <person name="Wedrychowicz H."/>
        </authorList>
    </citation>
    <scope>NUCLEOTIDE SEQUENCE [LARGE SCALE GENOMIC DNA]</scope>
    <source>
        <strain evidence="9 10">DSM 21120</strain>
    </source>
</reference>
<dbReference type="Proteomes" id="UP000184032">
    <property type="component" value="Unassembled WGS sequence"/>
</dbReference>
<dbReference type="PANTHER" id="PTHR43814">
    <property type="entry name" value="ARGININOSUCCINATE LYASE"/>
    <property type="match status" value="1"/>
</dbReference>
<dbReference type="OrthoDB" id="9769623at2"/>
<dbReference type="NCBIfam" id="TIGR00838">
    <property type="entry name" value="argH"/>
    <property type="match status" value="1"/>
</dbReference>